<dbReference type="PROSITE" id="PS50297">
    <property type="entry name" value="ANK_REP_REGION"/>
    <property type="match status" value="4"/>
</dbReference>
<evidence type="ECO:0000256" key="1">
    <source>
        <dbReference type="ARBA" id="ARBA00022737"/>
    </source>
</evidence>
<dbReference type="SMART" id="SM00389">
    <property type="entry name" value="HOX"/>
    <property type="match status" value="1"/>
</dbReference>
<dbReference type="PRINTS" id="PR01415">
    <property type="entry name" value="ANKYRIN"/>
</dbReference>
<feature type="repeat" description="ANK" evidence="6">
    <location>
        <begin position="363"/>
        <end position="395"/>
    </location>
</feature>
<dbReference type="PROSITE" id="PS50071">
    <property type="entry name" value="HOMEOBOX_2"/>
    <property type="match status" value="1"/>
</dbReference>
<dbReference type="GO" id="GO:0005634">
    <property type="term" value="C:nucleus"/>
    <property type="evidence" value="ECO:0007669"/>
    <property type="project" value="UniProtKB-SubCell"/>
</dbReference>
<comment type="subcellular location">
    <subcellularLocation>
        <location evidence="7 8">Nucleus</location>
    </subcellularLocation>
</comment>
<dbReference type="PANTHER" id="PTHR24193">
    <property type="entry name" value="ANKYRIN REPEAT PROTEIN"/>
    <property type="match status" value="1"/>
</dbReference>
<feature type="repeat" description="ANK" evidence="6">
    <location>
        <begin position="231"/>
        <end position="263"/>
    </location>
</feature>
<feature type="repeat" description="ANK" evidence="6">
    <location>
        <begin position="159"/>
        <end position="182"/>
    </location>
</feature>
<dbReference type="AlphaFoldDB" id="A0A2P6NYW9"/>
<evidence type="ECO:0000256" key="5">
    <source>
        <dbReference type="ARBA" id="ARBA00023242"/>
    </source>
</evidence>
<dbReference type="SMART" id="SM00248">
    <property type="entry name" value="ANK"/>
    <property type="match status" value="8"/>
</dbReference>
<dbReference type="GO" id="GO:0045944">
    <property type="term" value="P:positive regulation of transcription by RNA polymerase II"/>
    <property type="evidence" value="ECO:0007669"/>
    <property type="project" value="TreeGrafter"/>
</dbReference>
<dbReference type="InterPro" id="IPR017970">
    <property type="entry name" value="Homeobox_CS"/>
</dbReference>
<keyword evidence="12" id="KW-1185">Reference proteome</keyword>
<feature type="repeat" description="ANK" evidence="6">
    <location>
        <begin position="264"/>
        <end position="296"/>
    </location>
</feature>
<proteinExistence type="predicted"/>
<keyword evidence="3 7" id="KW-0238">DNA-binding</keyword>
<organism evidence="11 12">
    <name type="scientific">Planoprotostelium fungivorum</name>
    <dbReference type="NCBI Taxonomy" id="1890364"/>
    <lineage>
        <taxon>Eukaryota</taxon>
        <taxon>Amoebozoa</taxon>
        <taxon>Evosea</taxon>
        <taxon>Variosea</taxon>
        <taxon>Cavosteliida</taxon>
        <taxon>Cavosteliaceae</taxon>
        <taxon>Planoprotostelium</taxon>
    </lineage>
</organism>
<feature type="repeat" description="ANK" evidence="6">
    <location>
        <begin position="197"/>
        <end position="230"/>
    </location>
</feature>
<evidence type="ECO:0000313" key="11">
    <source>
        <dbReference type="EMBL" id="PRP89154.1"/>
    </source>
</evidence>
<dbReference type="PROSITE" id="PS50088">
    <property type="entry name" value="ANK_REPEAT"/>
    <property type="match status" value="6"/>
</dbReference>
<feature type="compositionally biased region" description="Basic and acidic residues" evidence="9">
    <location>
        <begin position="20"/>
        <end position="29"/>
    </location>
</feature>
<dbReference type="SUPFAM" id="SSF48403">
    <property type="entry name" value="Ankyrin repeat"/>
    <property type="match status" value="1"/>
</dbReference>
<feature type="repeat" description="ANK" evidence="6">
    <location>
        <begin position="330"/>
        <end position="362"/>
    </location>
</feature>
<dbReference type="STRING" id="1890364.A0A2P6NYW9"/>
<evidence type="ECO:0000256" key="7">
    <source>
        <dbReference type="PROSITE-ProRule" id="PRU00108"/>
    </source>
</evidence>
<protein>
    <submittedName>
        <fullName evidence="11">Pfs, NACHT and Ankyrin domain protein</fullName>
    </submittedName>
</protein>
<keyword evidence="5 7" id="KW-0539">Nucleus</keyword>
<dbReference type="GO" id="GO:0000981">
    <property type="term" value="F:DNA-binding transcription factor activity, RNA polymerase II-specific"/>
    <property type="evidence" value="ECO:0007669"/>
    <property type="project" value="InterPro"/>
</dbReference>
<dbReference type="CDD" id="cd00086">
    <property type="entry name" value="homeodomain"/>
    <property type="match status" value="1"/>
</dbReference>
<evidence type="ECO:0000256" key="6">
    <source>
        <dbReference type="PROSITE-ProRule" id="PRU00023"/>
    </source>
</evidence>
<evidence type="ECO:0000259" key="10">
    <source>
        <dbReference type="PROSITE" id="PS50071"/>
    </source>
</evidence>
<keyword evidence="1" id="KW-0677">Repeat</keyword>
<dbReference type="InterPro" id="IPR002110">
    <property type="entry name" value="Ankyrin_rpt"/>
</dbReference>
<keyword evidence="4 7" id="KW-0371">Homeobox</keyword>
<name>A0A2P6NYW9_9EUKA</name>
<reference evidence="11 12" key="1">
    <citation type="journal article" date="2018" name="Genome Biol. Evol.">
        <title>Multiple Roots of Fruiting Body Formation in Amoebozoa.</title>
        <authorList>
            <person name="Hillmann F."/>
            <person name="Forbes G."/>
            <person name="Novohradska S."/>
            <person name="Ferling I."/>
            <person name="Riege K."/>
            <person name="Groth M."/>
            <person name="Westermann M."/>
            <person name="Marz M."/>
            <person name="Spaller T."/>
            <person name="Winckler T."/>
            <person name="Schaap P."/>
            <person name="Glockner G."/>
        </authorList>
    </citation>
    <scope>NUCLEOTIDE SEQUENCE [LARGE SCALE GENOMIC DNA]</scope>
    <source>
        <strain evidence="11 12">Jena</strain>
    </source>
</reference>
<dbReference type="PANTHER" id="PTHR24193:SF121">
    <property type="entry name" value="ADA2A-CONTAINING COMPLEX COMPONENT 3, ISOFORM D"/>
    <property type="match status" value="1"/>
</dbReference>
<dbReference type="InterPro" id="IPR001356">
    <property type="entry name" value="HD"/>
</dbReference>
<gene>
    <name evidence="11" type="ORF">PROFUN_01874</name>
</gene>
<dbReference type="OrthoDB" id="194358at2759"/>
<comment type="caution">
    <text evidence="11">The sequence shown here is derived from an EMBL/GenBank/DDBJ whole genome shotgun (WGS) entry which is preliminary data.</text>
</comment>
<accession>A0A2P6NYW9</accession>
<dbReference type="InterPro" id="IPR050663">
    <property type="entry name" value="Ankyrin-SOCS_Box"/>
</dbReference>
<dbReference type="Gene3D" id="1.10.10.60">
    <property type="entry name" value="Homeodomain-like"/>
    <property type="match status" value="1"/>
</dbReference>
<keyword evidence="2 6" id="KW-0040">ANK repeat</keyword>
<dbReference type="InParanoid" id="A0A2P6NYW9"/>
<dbReference type="InterPro" id="IPR009057">
    <property type="entry name" value="Homeodomain-like_sf"/>
</dbReference>
<evidence type="ECO:0000256" key="2">
    <source>
        <dbReference type="ARBA" id="ARBA00023043"/>
    </source>
</evidence>
<evidence type="ECO:0000256" key="3">
    <source>
        <dbReference type="ARBA" id="ARBA00023125"/>
    </source>
</evidence>
<dbReference type="SUPFAM" id="SSF46689">
    <property type="entry name" value="Homeodomain-like"/>
    <property type="match status" value="1"/>
</dbReference>
<dbReference type="PROSITE" id="PS00027">
    <property type="entry name" value="HOMEOBOX_1"/>
    <property type="match status" value="1"/>
</dbReference>
<dbReference type="Pfam" id="PF12796">
    <property type="entry name" value="Ank_2"/>
    <property type="match status" value="2"/>
</dbReference>
<feature type="DNA-binding region" description="Homeobox" evidence="7">
    <location>
        <begin position="41"/>
        <end position="100"/>
    </location>
</feature>
<evidence type="ECO:0000256" key="9">
    <source>
        <dbReference type="SAM" id="MobiDB-lite"/>
    </source>
</evidence>
<dbReference type="InterPro" id="IPR036770">
    <property type="entry name" value="Ankyrin_rpt-contain_sf"/>
</dbReference>
<evidence type="ECO:0000256" key="4">
    <source>
        <dbReference type="ARBA" id="ARBA00023155"/>
    </source>
</evidence>
<evidence type="ECO:0000256" key="8">
    <source>
        <dbReference type="RuleBase" id="RU000682"/>
    </source>
</evidence>
<dbReference type="Pfam" id="PF00023">
    <property type="entry name" value="Ank"/>
    <property type="match status" value="1"/>
</dbReference>
<dbReference type="Pfam" id="PF00046">
    <property type="entry name" value="Homeodomain"/>
    <property type="match status" value="1"/>
</dbReference>
<feature type="region of interest" description="Disordered" evidence="9">
    <location>
        <begin position="17"/>
        <end position="51"/>
    </location>
</feature>
<dbReference type="Gene3D" id="1.25.40.20">
    <property type="entry name" value="Ankyrin repeat-containing domain"/>
    <property type="match status" value="3"/>
</dbReference>
<evidence type="ECO:0000313" key="12">
    <source>
        <dbReference type="Proteomes" id="UP000241769"/>
    </source>
</evidence>
<dbReference type="GO" id="GO:0000976">
    <property type="term" value="F:transcription cis-regulatory region binding"/>
    <property type="evidence" value="ECO:0007669"/>
    <property type="project" value="TreeGrafter"/>
</dbReference>
<dbReference type="Proteomes" id="UP000241769">
    <property type="component" value="Unassembled WGS sequence"/>
</dbReference>
<dbReference type="EMBL" id="MDYQ01000005">
    <property type="protein sequence ID" value="PRP89154.1"/>
    <property type="molecule type" value="Genomic_DNA"/>
</dbReference>
<feature type="domain" description="Homeobox" evidence="10">
    <location>
        <begin position="39"/>
        <end position="99"/>
    </location>
</feature>
<sequence length="433" mass="48003">MPQSEAWTEGAQLLSQAANIRKEKDAESDKEQEDNVDEQKTKGKRQRASWHQKSLLERVFQTTQYPDLSQRSLLASQLGMSPRKIQIWFQNRRTKEKGKPTSTEEKVKVIKENKEDVPGTDVNIQNKSGNTLLFIAASMGHTSVSYLLSRGATQQPNHAGQTPLFAAVQNGHERVVRMLLEHKNGTAPSINLREFEFGESALHMAALMGYGSIVRTLLTQDGIQINSRDYENYTPLHHGCINGHREVCDILIAHGSDVNAKSSEGFTPLHAATIFGDSALVDHLLRNGADVNSLDSKGWSSLTFAAREGHEQVVLTLLSFKPNIETKTDEGFTPLLVSCCRDRPTIVESLMTHGAATDISTSQIQSPVHLATLTSSRSVLLLLLSRGLDFRIKDTHGKTAGMVIRPGDQETKRIFQEHFEKTLYDGGTAFFGE</sequence>